<evidence type="ECO:0000313" key="1">
    <source>
        <dbReference type="EMBL" id="KAJ0963235.1"/>
    </source>
</evidence>
<dbReference type="AlphaFoldDB" id="A0A9D5BZ22"/>
<organism evidence="1 2">
    <name type="scientific">Dioscorea zingiberensis</name>
    <dbReference type="NCBI Taxonomy" id="325984"/>
    <lineage>
        <taxon>Eukaryota</taxon>
        <taxon>Viridiplantae</taxon>
        <taxon>Streptophyta</taxon>
        <taxon>Embryophyta</taxon>
        <taxon>Tracheophyta</taxon>
        <taxon>Spermatophyta</taxon>
        <taxon>Magnoliopsida</taxon>
        <taxon>Liliopsida</taxon>
        <taxon>Dioscoreales</taxon>
        <taxon>Dioscoreaceae</taxon>
        <taxon>Dioscorea</taxon>
    </lineage>
</organism>
<name>A0A9D5BZ22_9LILI</name>
<reference evidence="1" key="1">
    <citation type="submission" date="2021-03" db="EMBL/GenBank/DDBJ databases">
        <authorList>
            <person name="Li Z."/>
            <person name="Yang C."/>
        </authorList>
    </citation>
    <scope>NUCLEOTIDE SEQUENCE</scope>
    <source>
        <strain evidence="1">Dzin_1.0</strain>
        <tissue evidence="1">Leaf</tissue>
    </source>
</reference>
<accession>A0A9D5BZ22</accession>
<evidence type="ECO:0000313" key="2">
    <source>
        <dbReference type="Proteomes" id="UP001085076"/>
    </source>
</evidence>
<comment type="caution">
    <text evidence="1">The sequence shown here is derived from an EMBL/GenBank/DDBJ whole genome shotgun (WGS) entry which is preliminary data.</text>
</comment>
<keyword evidence="2" id="KW-1185">Reference proteome</keyword>
<gene>
    <name evidence="1" type="ORF">J5N97_028357</name>
</gene>
<protein>
    <submittedName>
        <fullName evidence="1">Uncharacterized protein</fullName>
    </submittedName>
</protein>
<reference evidence="1" key="2">
    <citation type="journal article" date="2022" name="Hortic Res">
        <title>The genome of Dioscorea zingiberensis sheds light on the biosynthesis, origin and evolution of the medicinally important diosgenin saponins.</title>
        <authorList>
            <person name="Li Y."/>
            <person name="Tan C."/>
            <person name="Li Z."/>
            <person name="Guo J."/>
            <person name="Li S."/>
            <person name="Chen X."/>
            <person name="Wang C."/>
            <person name="Dai X."/>
            <person name="Yang H."/>
            <person name="Song W."/>
            <person name="Hou L."/>
            <person name="Xu J."/>
            <person name="Tong Z."/>
            <person name="Xu A."/>
            <person name="Yuan X."/>
            <person name="Wang W."/>
            <person name="Yang Q."/>
            <person name="Chen L."/>
            <person name="Sun Z."/>
            <person name="Wang K."/>
            <person name="Pan B."/>
            <person name="Chen J."/>
            <person name="Bao Y."/>
            <person name="Liu F."/>
            <person name="Qi X."/>
            <person name="Gang D.R."/>
            <person name="Wen J."/>
            <person name="Li J."/>
        </authorList>
    </citation>
    <scope>NUCLEOTIDE SEQUENCE</scope>
    <source>
        <strain evidence="1">Dzin_1.0</strain>
    </source>
</reference>
<dbReference type="OrthoDB" id="735913at2759"/>
<dbReference type="Proteomes" id="UP001085076">
    <property type="component" value="Miscellaneous, Linkage group lg09"/>
</dbReference>
<proteinExistence type="predicted"/>
<sequence length="68" mass="7806">MADIALLVIEEFERRKRSEIGHGEEKQSSVLLSLLWKTMEVEKKVEFAVKALEPKSTLGRRSLISHNI</sequence>
<dbReference type="EMBL" id="JAGGNH010000009">
    <property type="protein sequence ID" value="KAJ0963235.1"/>
    <property type="molecule type" value="Genomic_DNA"/>
</dbReference>